<evidence type="ECO:0000256" key="1">
    <source>
        <dbReference type="ARBA" id="ARBA00023002"/>
    </source>
</evidence>
<accession>A0ABP7B401</accession>
<dbReference type="PANTHER" id="PTHR43244:SF1">
    <property type="entry name" value="5,10-METHYLENETETRAHYDROMETHANOPTERIN REDUCTASE"/>
    <property type="match status" value="1"/>
</dbReference>
<dbReference type="EMBL" id="BAAAZP010000013">
    <property type="protein sequence ID" value="GAA3648592.1"/>
    <property type="molecule type" value="Genomic_DNA"/>
</dbReference>
<dbReference type="InterPro" id="IPR036661">
    <property type="entry name" value="Luciferase-like_sf"/>
</dbReference>
<dbReference type="PANTHER" id="PTHR43244">
    <property type="match status" value="1"/>
</dbReference>
<dbReference type="InterPro" id="IPR011251">
    <property type="entry name" value="Luciferase-like_dom"/>
</dbReference>
<gene>
    <name evidence="3" type="ORF">GCM10022224_009160</name>
</gene>
<name>A0ABP7B401_9ACTN</name>
<sequence>MSLETVRWAVNLPLPGLSLREHRRIVTALPDLGYRDVWTGEGGGLDAFTPLAAAAAWQPRLGLGTGVVPVLTRGPGVLAQTAVALADLAGADGVGGEGRVMLGIGTSVPTHVSALNGVPFDRPVARLRDTLRFLTRALRGEPVDTEYETFAVRGFQIPATGVKVVLGALRPRMVRLALEEGDGFVTNLLTAADLSRVLAEAGPVQEGKEVVAKVFVCPTRDLAYARRAGRAFLGWILNQPPYRAFHDWLGRGDVLARSRELFDAGDRRAAGLALPDDLVDALWLSGPAPELRERIAEFAREGVTSVLIYVAPTPELLSGRDSLASVLSELRPAPRTSLT</sequence>
<comment type="caution">
    <text evidence="3">The sequence shown here is derived from an EMBL/GenBank/DDBJ whole genome shotgun (WGS) entry which is preliminary data.</text>
</comment>
<keyword evidence="1" id="KW-0560">Oxidoreductase</keyword>
<dbReference type="CDD" id="cd01097">
    <property type="entry name" value="Tetrahydromethanopterin_reductase"/>
    <property type="match status" value="1"/>
</dbReference>
<feature type="domain" description="Luciferase-like" evidence="2">
    <location>
        <begin position="18"/>
        <end position="304"/>
    </location>
</feature>
<dbReference type="SUPFAM" id="SSF51679">
    <property type="entry name" value="Bacterial luciferase-like"/>
    <property type="match status" value="1"/>
</dbReference>
<dbReference type="Pfam" id="PF00296">
    <property type="entry name" value="Bac_luciferase"/>
    <property type="match status" value="1"/>
</dbReference>
<dbReference type="RefSeq" id="WP_344873283.1">
    <property type="nucleotide sequence ID" value="NZ_BAAAZP010000013.1"/>
</dbReference>
<evidence type="ECO:0000313" key="3">
    <source>
        <dbReference type="EMBL" id="GAA3648592.1"/>
    </source>
</evidence>
<protein>
    <submittedName>
        <fullName evidence="3">LLM class F420-dependent oxidoreductase</fullName>
    </submittedName>
</protein>
<evidence type="ECO:0000259" key="2">
    <source>
        <dbReference type="Pfam" id="PF00296"/>
    </source>
</evidence>
<keyword evidence="4" id="KW-1185">Reference proteome</keyword>
<dbReference type="Gene3D" id="3.20.20.30">
    <property type="entry name" value="Luciferase-like domain"/>
    <property type="match status" value="1"/>
</dbReference>
<reference evidence="4" key="1">
    <citation type="journal article" date="2019" name="Int. J. Syst. Evol. Microbiol.">
        <title>The Global Catalogue of Microorganisms (GCM) 10K type strain sequencing project: providing services to taxonomists for standard genome sequencing and annotation.</title>
        <authorList>
            <consortium name="The Broad Institute Genomics Platform"/>
            <consortium name="The Broad Institute Genome Sequencing Center for Infectious Disease"/>
            <person name="Wu L."/>
            <person name="Ma J."/>
        </authorList>
    </citation>
    <scope>NUCLEOTIDE SEQUENCE [LARGE SCALE GENOMIC DNA]</scope>
    <source>
        <strain evidence="4">JCM 16904</strain>
    </source>
</reference>
<dbReference type="NCBIfam" id="TIGR03841">
    <property type="entry name" value="F420_Rv3093c"/>
    <property type="match status" value="1"/>
</dbReference>
<dbReference type="Proteomes" id="UP001500902">
    <property type="component" value="Unassembled WGS sequence"/>
</dbReference>
<evidence type="ECO:0000313" key="4">
    <source>
        <dbReference type="Proteomes" id="UP001500902"/>
    </source>
</evidence>
<dbReference type="InterPro" id="IPR050564">
    <property type="entry name" value="F420-G6PD/mer"/>
</dbReference>
<organism evidence="3 4">
    <name type="scientific">Nonomuraea antimicrobica</name>
    <dbReference type="NCBI Taxonomy" id="561173"/>
    <lineage>
        <taxon>Bacteria</taxon>
        <taxon>Bacillati</taxon>
        <taxon>Actinomycetota</taxon>
        <taxon>Actinomycetes</taxon>
        <taxon>Streptosporangiales</taxon>
        <taxon>Streptosporangiaceae</taxon>
        <taxon>Nonomuraea</taxon>
    </lineage>
</organism>
<proteinExistence type="predicted"/>
<dbReference type="InterPro" id="IPR022526">
    <property type="entry name" value="F420_Rv3093c"/>
</dbReference>